<feature type="domain" description="PNPLA" evidence="5">
    <location>
        <begin position="12"/>
        <end position="216"/>
    </location>
</feature>
<dbReference type="PANTHER" id="PTHR24185">
    <property type="entry name" value="CALCIUM-INDEPENDENT PHOSPHOLIPASE A2-GAMMA"/>
    <property type="match status" value="1"/>
</dbReference>
<dbReference type="Gene3D" id="3.40.50.300">
    <property type="entry name" value="P-loop containing nucleotide triphosphate hydrolases"/>
    <property type="match status" value="1"/>
</dbReference>
<dbReference type="Gene3D" id="3.40.1090.10">
    <property type="entry name" value="Cytosolic phospholipase A2 catalytic domain"/>
    <property type="match status" value="1"/>
</dbReference>
<feature type="short sequence motif" description="DGA/G" evidence="4">
    <location>
        <begin position="203"/>
        <end position="205"/>
    </location>
</feature>
<name>A0A3D8Q600_9HELO</name>
<feature type="active site" description="Nucleophile" evidence="4">
    <location>
        <position position="58"/>
    </location>
</feature>
<dbReference type="GO" id="GO:0047499">
    <property type="term" value="F:calcium-independent phospholipase A2 activity"/>
    <property type="evidence" value="ECO:0007669"/>
    <property type="project" value="TreeGrafter"/>
</dbReference>
<keyword evidence="3 4" id="KW-0443">Lipid metabolism</keyword>
<dbReference type="SUPFAM" id="SSF52151">
    <property type="entry name" value="FabD/lysophospholipase-like"/>
    <property type="match status" value="1"/>
</dbReference>
<dbReference type="SUPFAM" id="SSF52540">
    <property type="entry name" value="P-loop containing nucleoside triphosphate hydrolases"/>
    <property type="match status" value="1"/>
</dbReference>
<dbReference type="CDD" id="cd07216">
    <property type="entry name" value="Pat17_PNPLA8_PNPLA9_like3"/>
    <property type="match status" value="1"/>
</dbReference>
<dbReference type="GO" id="GO:0043531">
    <property type="term" value="F:ADP binding"/>
    <property type="evidence" value="ECO:0007669"/>
    <property type="project" value="InterPro"/>
</dbReference>
<evidence type="ECO:0000256" key="3">
    <source>
        <dbReference type="ARBA" id="ARBA00023098"/>
    </source>
</evidence>
<evidence type="ECO:0000259" key="5">
    <source>
        <dbReference type="PROSITE" id="PS51635"/>
    </source>
</evidence>
<dbReference type="GO" id="GO:0016042">
    <property type="term" value="P:lipid catabolic process"/>
    <property type="evidence" value="ECO:0007669"/>
    <property type="project" value="UniProtKB-UniRule"/>
</dbReference>
<evidence type="ECO:0000256" key="1">
    <source>
        <dbReference type="ARBA" id="ARBA00022801"/>
    </source>
</evidence>
<protein>
    <recommendedName>
        <fullName evidence="5">PNPLA domain-containing protein</fullName>
    </recommendedName>
</protein>
<dbReference type="AlphaFoldDB" id="A0A3D8Q600"/>
<dbReference type="InterPro" id="IPR002182">
    <property type="entry name" value="NB-ARC"/>
</dbReference>
<feature type="short sequence motif" description="GXSXG" evidence="4">
    <location>
        <begin position="56"/>
        <end position="60"/>
    </location>
</feature>
<keyword evidence="2 4" id="KW-0442">Lipid degradation</keyword>
<evidence type="ECO:0000256" key="2">
    <source>
        <dbReference type="ARBA" id="ARBA00022963"/>
    </source>
</evidence>
<dbReference type="InterPro" id="IPR027417">
    <property type="entry name" value="P-loop_NTPase"/>
</dbReference>
<dbReference type="InterPro" id="IPR002641">
    <property type="entry name" value="PNPLA_dom"/>
</dbReference>
<keyword evidence="1 4" id="KW-0378">Hydrolase</keyword>
<dbReference type="InterPro" id="IPR016035">
    <property type="entry name" value="Acyl_Trfase/lysoPLipase"/>
</dbReference>
<keyword evidence="7" id="KW-1185">Reference proteome</keyword>
<sequence>MTSFHGHPLCLLSLDGGGIRGVSELKILGQIMERIKDDEGLESDPCPADYFDMIGGTSTGGIIALLLGRLRMTVPECLDAYLSISKTVFSDKKHYISEGYFKSSSLESEMMTVIEGILGSGHANDTIMDTQNPNPDCKAFVCAVNAIDMASRGGPTLFRTYKVRENRTFNCRIWEAGRATSAAPTFFKRIVIGSQGEEEAFLDGGLKYNNPTPQVIEECKKMFAPDQKIACIVSIGTGSATAIRFDNPGMLSKAFPIDLAKTLVEMATDSDRIAETIAADFRYISDIYYRLNVDRGISNISLEEWEKIGEVSSYTKEYMKVTAVNDQLNAITKKLLIAKSQRISNSMKAMVIRDEAARSTPRVIDYDTAEFQRSKMPESSQPNYISTISVADLSLASTAHTNNHFIYPEYEAPHYVVRKTPLETIHKTFHTHQEKATPTVFVLLGMGGCGKSQLAMNYCRQGRADNFFSAIFWLDANSPASMAQSFANVAQELAKPMFEISDDKGNIQFVLREIKSWKSRWLLVFDNFDDPGSFCDRRIMEYYPQSGYGSIIITSRHAVTKNLGSYCELTEMSSEEALELLLKRSQAERTDSNIQEGADIVERLGYHALAIDQAGAYILARGLKLDLYMIHYSRRKEKVLKEIPQIWDYRRKIEDSEFETELTVFTTWELSIRQISGSLEARKDKLHILALAAFLDSKEVSVDLFTCYGSENDDWLMSCRVNDCWDEYQIQDYLTDLRNLSLLQSLDIGETKTKFSLHPMIQDWVKLRENPESRQKFALEQFKLSDEATFAISLRGNTSKRERVYNST</sequence>
<dbReference type="Pfam" id="PF01734">
    <property type="entry name" value="Patatin"/>
    <property type="match status" value="1"/>
</dbReference>
<dbReference type="GO" id="GO:0019369">
    <property type="term" value="P:arachidonate metabolic process"/>
    <property type="evidence" value="ECO:0007669"/>
    <property type="project" value="TreeGrafter"/>
</dbReference>
<dbReference type="OrthoDB" id="626167at2759"/>
<dbReference type="GO" id="GO:0016020">
    <property type="term" value="C:membrane"/>
    <property type="evidence" value="ECO:0007669"/>
    <property type="project" value="TreeGrafter"/>
</dbReference>
<comment type="caution">
    <text evidence="6">The sequence shown here is derived from an EMBL/GenBank/DDBJ whole genome shotgun (WGS) entry which is preliminary data.</text>
</comment>
<reference evidence="6 7" key="1">
    <citation type="journal article" date="2018" name="IMA Fungus">
        <title>IMA Genome-F 9: Draft genome sequence of Annulohypoxylon stygium, Aspergillus mulundensis, Berkeleyomyces basicola (syn. Thielaviopsis basicola), Ceratocystis smalleyi, two Cercospora beticola strains, Coleophoma cylindrospora, Fusarium fracticaudum, Phialophora cf. hyalina, and Morchella septimelata.</title>
        <authorList>
            <person name="Wingfield B.D."/>
            <person name="Bills G.F."/>
            <person name="Dong Y."/>
            <person name="Huang W."/>
            <person name="Nel W.J."/>
            <person name="Swalarsk-Parry B.S."/>
            <person name="Vaghefi N."/>
            <person name="Wilken P.M."/>
            <person name="An Z."/>
            <person name="de Beer Z.W."/>
            <person name="De Vos L."/>
            <person name="Chen L."/>
            <person name="Duong T.A."/>
            <person name="Gao Y."/>
            <person name="Hammerbacher A."/>
            <person name="Kikkert J.R."/>
            <person name="Li Y."/>
            <person name="Li H."/>
            <person name="Li K."/>
            <person name="Li Q."/>
            <person name="Liu X."/>
            <person name="Ma X."/>
            <person name="Naidoo K."/>
            <person name="Pethybridge S.J."/>
            <person name="Sun J."/>
            <person name="Steenkamp E.T."/>
            <person name="van der Nest M.A."/>
            <person name="van Wyk S."/>
            <person name="Wingfield M.J."/>
            <person name="Xiong C."/>
            <person name="Yue Q."/>
            <person name="Zhang X."/>
        </authorList>
    </citation>
    <scope>NUCLEOTIDE SEQUENCE [LARGE SCALE GENOMIC DNA]</scope>
    <source>
        <strain evidence="6 7">BP5796</strain>
    </source>
</reference>
<evidence type="ECO:0000313" key="7">
    <source>
        <dbReference type="Proteomes" id="UP000256328"/>
    </source>
</evidence>
<dbReference type="EMBL" id="PDLN01000023">
    <property type="protein sequence ID" value="RDW57242.1"/>
    <property type="molecule type" value="Genomic_DNA"/>
</dbReference>
<proteinExistence type="predicted"/>
<dbReference type="Proteomes" id="UP000256328">
    <property type="component" value="Unassembled WGS sequence"/>
</dbReference>
<dbReference type="Pfam" id="PF00931">
    <property type="entry name" value="NB-ARC"/>
    <property type="match status" value="1"/>
</dbReference>
<accession>A0A3D8Q600</accession>
<feature type="short sequence motif" description="GXGXXG" evidence="4">
    <location>
        <begin position="16"/>
        <end position="21"/>
    </location>
</feature>
<organism evidence="6 7">
    <name type="scientific">Coleophoma crateriformis</name>
    <dbReference type="NCBI Taxonomy" id="565419"/>
    <lineage>
        <taxon>Eukaryota</taxon>
        <taxon>Fungi</taxon>
        <taxon>Dikarya</taxon>
        <taxon>Ascomycota</taxon>
        <taxon>Pezizomycotina</taxon>
        <taxon>Leotiomycetes</taxon>
        <taxon>Helotiales</taxon>
        <taxon>Dermateaceae</taxon>
        <taxon>Coleophoma</taxon>
    </lineage>
</organism>
<dbReference type="PROSITE" id="PS51635">
    <property type="entry name" value="PNPLA"/>
    <property type="match status" value="1"/>
</dbReference>
<dbReference type="GO" id="GO:0046486">
    <property type="term" value="P:glycerolipid metabolic process"/>
    <property type="evidence" value="ECO:0007669"/>
    <property type="project" value="UniProtKB-ARBA"/>
</dbReference>
<evidence type="ECO:0000256" key="4">
    <source>
        <dbReference type="PROSITE-ProRule" id="PRU01161"/>
    </source>
</evidence>
<gene>
    <name evidence="6" type="ORF">BP5796_12692</name>
</gene>
<evidence type="ECO:0000313" key="6">
    <source>
        <dbReference type="EMBL" id="RDW57242.1"/>
    </source>
</evidence>
<feature type="active site" description="Proton acceptor" evidence="4">
    <location>
        <position position="203"/>
    </location>
</feature>
<dbReference type="PANTHER" id="PTHR24185:SF1">
    <property type="entry name" value="CALCIUM-INDEPENDENT PHOSPHOLIPASE A2-GAMMA"/>
    <property type="match status" value="1"/>
</dbReference>